<dbReference type="InterPro" id="IPR032675">
    <property type="entry name" value="LRR_dom_sf"/>
</dbReference>
<evidence type="ECO:0000256" key="1">
    <source>
        <dbReference type="ARBA" id="ARBA00022614"/>
    </source>
</evidence>
<evidence type="ECO:0000313" key="7">
    <source>
        <dbReference type="Proteomes" id="UP000008144"/>
    </source>
</evidence>
<dbReference type="InParanoid" id="F6YAS9"/>
<feature type="domain" description="LRRCT" evidence="5">
    <location>
        <begin position="110"/>
        <end position="163"/>
    </location>
</feature>
<dbReference type="SUPFAM" id="SSF52058">
    <property type="entry name" value="L domain-like"/>
    <property type="match status" value="2"/>
</dbReference>
<keyword evidence="4" id="KW-0812">Transmembrane</keyword>
<dbReference type="SMART" id="SM00082">
    <property type="entry name" value="LRRCT"/>
    <property type="match status" value="2"/>
</dbReference>
<dbReference type="OMA" id="MIMTIRT"/>
<dbReference type="FunFam" id="3.80.10.10:FF:001360">
    <property type="entry name" value="Uncharacterized protein"/>
    <property type="match status" value="2"/>
</dbReference>
<evidence type="ECO:0000256" key="2">
    <source>
        <dbReference type="ARBA" id="ARBA00022729"/>
    </source>
</evidence>
<dbReference type="SMART" id="SM00369">
    <property type="entry name" value="LRR_TYP"/>
    <property type="match status" value="7"/>
</dbReference>
<dbReference type="SMART" id="SM00365">
    <property type="entry name" value="LRR_SD22"/>
    <property type="match status" value="6"/>
</dbReference>
<keyword evidence="7" id="KW-1185">Reference proteome</keyword>
<dbReference type="InterPro" id="IPR001611">
    <property type="entry name" value="Leu-rich_rpt"/>
</dbReference>
<organism evidence="6 7">
    <name type="scientific">Ciona intestinalis</name>
    <name type="common">Transparent sea squirt</name>
    <name type="synonym">Ascidia intestinalis</name>
    <dbReference type="NCBI Taxonomy" id="7719"/>
    <lineage>
        <taxon>Eukaryota</taxon>
        <taxon>Metazoa</taxon>
        <taxon>Chordata</taxon>
        <taxon>Tunicata</taxon>
        <taxon>Ascidiacea</taxon>
        <taxon>Phlebobranchia</taxon>
        <taxon>Cionidae</taxon>
        <taxon>Ciona</taxon>
    </lineage>
</organism>
<evidence type="ECO:0000259" key="5">
    <source>
        <dbReference type="SMART" id="SM00082"/>
    </source>
</evidence>
<dbReference type="PANTHER" id="PTHR24369:SF210">
    <property type="entry name" value="CHAOPTIN-RELATED"/>
    <property type="match status" value="1"/>
</dbReference>
<dbReference type="STRING" id="7719.ENSCINP00000026146"/>
<dbReference type="Ensembl" id="ENSCINT00000026392.2">
    <property type="protein sequence ID" value="ENSCINP00000026146.2"/>
    <property type="gene ID" value="ENSCING00000014458.2"/>
</dbReference>
<dbReference type="EMBL" id="EAAA01001260">
    <property type="status" value="NOT_ANNOTATED_CDS"/>
    <property type="molecule type" value="Genomic_DNA"/>
</dbReference>
<evidence type="ECO:0000256" key="4">
    <source>
        <dbReference type="SAM" id="Phobius"/>
    </source>
</evidence>
<keyword evidence="1" id="KW-0433">Leucine-rich repeat</keyword>
<dbReference type="HOGENOM" id="CLU_454100_0_0_1"/>
<dbReference type="GeneTree" id="ENSGT00940000164586"/>
<name>F6YAS9_CIOIN</name>
<dbReference type="Gene3D" id="3.80.10.10">
    <property type="entry name" value="Ribonuclease Inhibitor"/>
    <property type="match status" value="3"/>
</dbReference>
<reference evidence="6" key="4">
    <citation type="submission" date="2025-09" db="UniProtKB">
        <authorList>
            <consortium name="Ensembl"/>
        </authorList>
    </citation>
    <scope>IDENTIFICATION</scope>
</reference>
<keyword evidence="3" id="KW-0677">Repeat</keyword>
<keyword evidence="2" id="KW-0732">Signal</keyword>
<reference evidence="6" key="3">
    <citation type="submission" date="2025-08" db="UniProtKB">
        <authorList>
            <consortium name="Ensembl"/>
        </authorList>
    </citation>
    <scope>IDENTIFICATION</scope>
</reference>
<accession>F6YAS9</accession>
<dbReference type="InterPro" id="IPR000483">
    <property type="entry name" value="Cys-rich_flank_reg_C"/>
</dbReference>
<proteinExistence type="predicted"/>
<keyword evidence="4" id="KW-0472">Membrane</keyword>
<dbReference type="PROSITE" id="PS51450">
    <property type="entry name" value="LRR"/>
    <property type="match status" value="3"/>
</dbReference>
<dbReference type="AlphaFoldDB" id="F6YAS9"/>
<dbReference type="EMBL" id="EAAA01001261">
    <property type="status" value="NOT_ANNOTATED_CDS"/>
    <property type="molecule type" value="Genomic_DNA"/>
</dbReference>
<feature type="domain" description="LRRCT" evidence="5">
    <location>
        <begin position="480"/>
        <end position="533"/>
    </location>
</feature>
<reference evidence="6" key="2">
    <citation type="journal article" date="2008" name="Genome Biol.">
        <title>Improved genome assembly and evidence-based global gene model set for the chordate Ciona intestinalis: new insight into intron and operon populations.</title>
        <authorList>
            <person name="Satou Y."/>
            <person name="Mineta K."/>
            <person name="Ogasawara M."/>
            <person name="Sasakura Y."/>
            <person name="Shoguchi E."/>
            <person name="Ueno K."/>
            <person name="Yamada L."/>
            <person name="Matsumoto J."/>
            <person name="Wasserscheid J."/>
            <person name="Dewar K."/>
            <person name="Wiley G.B."/>
            <person name="Macmil S.L."/>
            <person name="Roe B.A."/>
            <person name="Zeller R.W."/>
            <person name="Hastings K.E."/>
            <person name="Lemaire P."/>
            <person name="Lindquist E."/>
            <person name="Endo T."/>
            <person name="Hotta K."/>
            <person name="Inaba K."/>
        </authorList>
    </citation>
    <scope>NUCLEOTIDE SEQUENCE [LARGE SCALE GENOMIC DNA]</scope>
    <source>
        <strain evidence="6">wild type</strain>
    </source>
</reference>
<keyword evidence="4" id="KW-1133">Transmembrane helix</keyword>
<evidence type="ECO:0000256" key="3">
    <source>
        <dbReference type="ARBA" id="ARBA00022737"/>
    </source>
</evidence>
<dbReference type="InterPro" id="IPR050541">
    <property type="entry name" value="LRR_TM_domain-containing"/>
</dbReference>
<dbReference type="Proteomes" id="UP000008144">
    <property type="component" value="Chromosome 14"/>
</dbReference>
<dbReference type="InterPro" id="IPR003591">
    <property type="entry name" value="Leu-rich_rpt_typical-subtyp"/>
</dbReference>
<feature type="transmembrane region" description="Helical" evidence="4">
    <location>
        <begin position="555"/>
        <end position="574"/>
    </location>
</feature>
<dbReference type="PANTHER" id="PTHR24369">
    <property type="entry name" value="ANTIGEN BSP, PUTATIVE-RELATED"/>
    <property type="match status" value="1"/>
</dbReference>
<dbReference type="Pfam" id="PF13855">
    <property type="entry name" value="LRR_8"/>
    <property type="match status" value="3"/>
</dbReference>
<evidence type="ECO:0000313" key="6">
    <source>
        <dbReference type="Ensembl" id="ENSCINP00000026146.2"/>
    </source>
</evidence>
<sequence>MTGMNLMYLSLNSMGIRIIPEQFKEMTNLMWTNLASNKIRRINASTSLKLTQLHTIYLANNEIEYIDKDAFKGAVKLRDIDLSDNRIQTLDKGTFKDMKGENLVLNLLENPLGCDCNTAWFKSWTDEVGAQNLATDIRYKCYQPARNHGKKPSQLTLDDFTCRSSDVIWEDCNQPQPIGRPSSTLLTTSTASTHLPDIDVACPSMCSCYDENGILYHSPPNSHSNDEGWMHWMSKSYPMVNCNTANLDRIPLGIRKDVKTLTLSGNHLKLLDVGEISQFPDLEKLDLKKNMIMTIRTSPAMMPKLTFLNLRLNNISGLSKTHLKSFPNLEVLTLQHNNITKIPNDLFKYNRKLIRLYIGPNPIKSFQSNWLGTLSLRSLALRNVSLTKIPSQLLLQKNLTYVDMSDNYITTIRNKTFSKLTKLKWLILENNRIANIQANAFNGATSLRMIDLSENNLKTLPGSVFSNISKERLNIELWENQFMCDCKMKDLKIWIEKMEALDPMADIRFKCKTPTRMHEQVSDQLNPEDFVCQNGDSDVVIGSICKACPNPTGQIILAIVLTFIFTLLMGIIAWKCTFRRRYGDLLQYAKARNDNGYDEEF</sequence>
<protein>
    <recommendedName>
        <fullName evidence="5">LRRCT domain-containing protein</fullName>
    </recommendedName>
</protein>
<reference evidence="7" key="1">
    <citation type="journal article" date="2002" name="Science">
        <title>The draft genome of Ciona intestinalis: insights into chordate and vertebrate origins.</title>
        <authorList>
            <person name="Dehal P."/>
            <person name="Satou Y."/>
            <person name="Campbell R.K."/>
            <person name="Chapman J."/>
            <person name="Degnan B."/>
            <person name="De Tomaso A."/>
            <person name="Davidson B."/>
            <person name="Di Gregorio A."/>
            <person name="Gelpke M."/>
            <person name="Goodstein D.M."/>
            <person name="Harafuji N."/>
            <person name="Hastings K.E."/>
            <person name="Ho I."/>
            <person name="Hotta K."/>
            <person name="Huang W."/>
            <person name="Kawashima T."/>
            <person name="Lemaire P."/>
            <person name="Martinez D."/>
            <person name="Meinertzhagen I.A."/>
            <person name="Necula S."/>
            <person name="Nonaka M."/>
            <person name="Putnam N."/>
            <person name="Rash S."/>
            <person name="Saiga H."/>
            <person name="Satake M."/>
            <person name="Terry A."/>
            <person name="Yamada L."/>
            <person name="Wang H.G."/>
            <person name="Awazu S."/>
            <person name="Azumi K."/>
            <person name="Boore J."/>
            <person name="Branno M."/>
            <person name="Chin-Bow S."/>
            <person name="DeSantis R."/>
            <person name="Doyle S."/>
            <person name="Francino P."/>
            <person name="Keys D.N."/>
            <person name="Haga S."/>
            <person name="Hayashi H."/>
            <person name="Hino K."/>
            <person name="Imai K.S."/>
            <person name="Inaba K."/>
            <person name="Kano S."/>
            <person name="Kobayashi K."/>
            <person name="Kobayashi M."/>
            <person name="Lee B.I."/>
            <person name="Makabe K.W."/>
            <person name="Manohar C."/>
            <person name="Matassi G."/>
            <person name="Medina M."/>
            <person name="Mochizuki Y."/>
            <person name="Mount S."/>
            <person name="Morishita T."/>
            <person name="Miura S."/>
            <person name="Nakayama A."/>
            <person name="Nishizaka S."/>
            <person name="Nomoto H."/>
            <person name="Ohta F."/>
            <person name="Oishi K."/>
            <person name="Rigoutsos I."/>
            <person name="Sano M."/>
            <person name="Sasaki A."/>
            <person name="Sasakura Y."/>
            <person name="Shoguchi E."/>
            <person name="Shin-i T."/>
            <person name="Spagnuolo A."/>
            <person name="Stainier D."/>
            <person name="Suzuki M.M."/>
            <person name="Tassy O."/>
            <person name="Takatori N."/>
            <person name="Tokuoka M."/>
            <person name="Yagi K."/>
            <person name="Yoshizaki F."/>
            <person name="Wada S."/>
            <person name="Zhang C."/>
            <person name="Hyatt P.D."/>
            <person name="Larimer F."/>
            <person name="Detter C."/>
            <person name="Doggett N."/>
            <person name="Glavina T."/>
            <person name="Hawkins T."/>
            <person name="Richardson P."/>
            <person name="Lucas S."/>
            <person name="Kohara Y."/>
            <person name="Levine M."/>
            <person name="Satoh N."/>
            <person name="Rokhsar D.S."/>
        </authorList>
    </citation>
    <scope>NUCLEOTIDE SEQUENCE [LARGE SCALE GENOMIC DNA]</scope>
</reference>